<evidence type="ECO:0000313" key="3">
    <source>
        <dbReference type="Proteomes" id="UP000324222"/>
    </source>
</evidence>
<accession>A0A5B7GMN7</accession>
<organism evidence="2 3">
    <name type="scientific">Portunus trituberculatus</name>
    <name type="common">Swimming crab</name>
    <name type="synonym">Neptunus trituberculatus</name>
    <dbReference type="NCBI Taxonomy" id="210409"/>
    <lineage>
        <taxon>Eukaryota</taxon>
        <taxon>Metazoa</taxon>
        <taxon>Ecdysozoa</taxon>
        <taxon>Arthropoda</taxon>
        <taxon>Crustacea</taxon>
        <taxon>Multicrustacea</taxon>
        <taxon>Malacostraca</taxon>
        <taxon>Eumalacostraca</taxon>
        <taxon>Eucarida</taxon>
        <taxon>Decapoda</taxon>
        <taxon>Pleocyemata</taxon>
        <taxon>Brachyura</taxon>
        <taxon>Eubrachyura</taxon>
        <taxon>Portunoidea</taxon>
        <taxon>Portunidae</taxon>
        <taxon>Portuninae</taxon>
        <taxon>Portunus</taxon>
    </lineage>
</organism>
<feature type="compositionally biased region" description="Basic and acidic residues" evidence="1">
    <location>
        <begin position="90"/>
        <end position="102"/>
    </location>
</feature>
<gene>
    <name evidence="2" type="ORF">E2C01_051782</name>
</gene>
<name>A0A5B7GMN7_PORTR</name>
<feature type="region of interest" description="Disordered" evidence="1">
    <location>
        <begin position="76"/>
        <end position="102"/>
    </location>
</feature>
<keyword evidence="3" id="KW-1185">Reference proteome</keyword>
<reference evidence="2 3" key="1">
    <citation type="submission" date="2019-05" db="EMBL/GenBank/DDBJ databases">
        <title>Another draft genome of Portunus trituberculatus and its Hox gene families provides insights of decapod evolution.</title>
        <authorList>
            <person name="Jeong J.-H."/>
            <person name="Song I."/>
            <person name="Kim S."/>
            <person name="Choi T."/>
            <person name="Kim D."/>
            <person name="Ryu S."/>
            <person name="Kim W."/>
        </authorList>
    </citation>
    <scope>NUCLEOTIDE SEQUENCE [LARGE SCALE GENOMIC DNA]</scope>
    <source>
        <tissue evidence="2">Muscle</tissue>
    </source>
</reference>
<comment type="caution">
    <text evidence="2">The sequence shown here is derived from an EMBL/GenBank/DDBJ whole genome shotgun (WGS) entry which is preliminary data.</text>
</comment>
<protein>
    <submittedName>
        <fullName evidence="2">Uncharacterized protein</fullName>
    </submittedName>
</protein>
<dbReference type="EMBL" id="VSRR010015087">
    <property type="protein sequence ID" value="MPC57794.1"/>
    <property type="molecule type" value="Genomic_DNA"/>
</dbReference>
<sequence length="102" mass="11551">MWSGVVDKLVVDGSGRRPRVGSNPTTYRFEAMPFVEWFKVSYMSNRKSILDKEVLKVCRRHYGYVIAKGRSQRVNLGLSTKTQTSGDGDADTRDGKECGWTE</sequence>
<dbReference type="Proteomes" id="UP000324222">
    <property type="component" value="Unassembled WGS sequence"/>
</dbReference>
<proteinExistence type="predicted"/>
<evidence type="ECO:0000256" key="1">
    <source>
        <dbReference type="SAM" id="MobiDB-lite"/>
    </source>
</evidence>
<dbReference type="AlphaFoldDB" id="A0A5B7GMN7"/>
<evidence type="ECO:0000313" key="2">
    <source>
        <dbReference type="EMBL" id="MPC57794.1"/>
    </source>
</evidence>
<feature type="compositionally biased region" description="Polar residues" evidence="1">
    <location>
        <begin position="76"/>
        <end position="86"/>
    </location>
</feature>